<evidence type="ECO:0000313" key="4">
    <source>
        <dbReference type="Proteomes" id="UP001181693"/>
    </source>
</evidence>
<feature type="signal peptide" evidence="2">
    <location>
        <begin position="1"/>
        <end position="18"/>
    </location>
</feature>
<evidence type="ECO:0000256" key="2">
    <source>
        <dbReference type="SAM" id="SignalP"/>
    </source>
</evidence>
<dbReference type="AlphaFoldDB" id="A0AAV3B737"/>
<protein>
    <submittedName>
        <fullName evidence="3">Uncharacterized protein</fullName>
    </submittedName>
</protein>
<organism evidence="3 4">
    <name type="scientific">Pyxicephalus adspersus</name>
    <name type="common">African bullfrog</name>
    <dbReference type="NCBI Taxonomy" id="30357"/>
    <lineage>
        <taxon>Eukaryota</taxon>
        <taxon>Metazoa</taxon>
        <taxon>Chordata</taxon>
        <taxon>Craniata</taxon>
        <taxon>Vertebrata</taxon>
        <taxon>Euteleostomi</taxon>
        <taxon>Amphibia</taxon>
        <taxon>Batrachia</taxon>
        <taxon>Anura</taxon>
        <taxon>Neobatrachia</taxon>
        <taxon>Ranoidea</taxon>
        <taxon>Pyxicephalidae</taxon>
        <taxon>Pyxicephalinae</taxon>
        <taxon>Pyxicephalus</taxon>
    </lineage>
</organism>
<keyword evidence="1" id="KW-0472">Membrane</keyword>
<feature type="chain" id="PRO_5043763646" evidence="2">
    <location>
        <begin position="19"/>
        <end position="147"/>
    </location>
</feature>
<evidence type="ECO:0000256" key="1">
    <source>
        <dbReference type="SAM" id="Phobius"/>
    </source>
</evidence>
<name>A0AAV3B737_PYXAD</name>
<keyword evidence="1" id="KW-1133">Transmembrane helix</keyword>
<reference evidence="3" key="1">
    <citation type="thesis" date="2020" institute="ProQuest LLC" country="789 East Eisenhower Parkway, Ann Arbor, MI, USA">
        <title>Comparative Genomics and Chromosome Evolution.</title>
        <authorList>
            <person name="Mudd A.B."/>
        </authorList>
    </citation>
    <scope>NUCLEOTIDE SEQUENCE</scope>
    <source>
        <strain evidence="3">1538</strain>
        <tissue evidence="3">Blood</tissue>
    </source>
</reference>
<proteinExistence type="predicted"/>
<dbReference type="Proteomes" id="UP001181693">
    <property type="component" value="Unassembled WGS sequence"/>
</dbReference>
<keyword evidence="1" id="KW-0812">Transmembrane</keyword>
<gene>
    <name evidence="3" type="ORF">GDO54_007719</name>
</gene>
<feature type="transmembrane region" description="Helical" evidence="1">
    <location>
        <begin position="120"/>
        <end position="144"/>
    </location>
</feature>
<sequence>MKVLWVLLISLILPTVTGMTLPAGIAVTTPYEMITSDSQVPKRIKGNMKKSWELQRPKLLVQKGRGQRRPRSLSTINPHYLMESTAFFFVYDDTDTERLAQISRFIGEPPKQTLKVPLNFIIGMIHLGFVVLFILILIYSIICFRGV</sequence>
<comment type="caution">
    <text evidence="3">The sequence shown here is derived from an EMBL/GenBank/DDBJ whole genome shotgun (WGS) entry which is preliminary data.</text>
</comment>
<dbReference type="EMBL" id="DYDO01000002">
    <property type="protein sequence ID" value="DBA31965.1"/>
    <property type="molecule type" value="Genomic_DNA"/>
</dbReference>
<keyword evidence="2" id="KW-0732">Signal</keyword>
<evidence type="ECO:0000313" key="3">
    <source>
        <dbReference type="EMBL" id="DBA31965.1"/>
    </source>
</evidence>
<keyword evidence="4" id="KW-1185">Reference proteome</keyword>
<accession>A0AAV3B737</accession>